<evidence type="ECO:0000256" key="1">
    <source>
        <dbReference type="ARBA" id="ARBA00004479"/>
    </source>
</evidence>
<evidence type="ECO:0000259" key="18">
    <source>
        <dbReference type="PROSITE" id="PS50011"/>
    </source>
</evidence>
<dbReference type="CDD" id="cd00054">
    <property type="entry name" value="EGF_CA"/>
    <property type="match status" value="1"/>
</dbReference>
<evidence type="ECO:0000256" key="12">
    <source>
        <dbReference type="ARBA" id="ARBA00047558"/>
    </source>
</evidence>
<dbReference type="InterPro" id="IPR000152">
    <property type="entry name" value="EGF-type_Asp/Asn_hydroxyl_site"/>
</dbReference>
<keyword evidence="16" id="KW-0812">Transmembrane</keyword>
<feature type="chain" id="PRO_5043684755" evidence="17">
    <location>
        <begin position="23"/>
        <end position="752"/>
    </location>
</feature>
<dbReference type="GO" id="GO:0007166">
    <property type="term" value="P:cell surface receptor signaling pathway"/>
    <property type="evidence" value="ECO:0007669"/>
    <property type="project" value="InterPro"/>
</dbReference>
<keyword evidence="11" id="KW-0325">Glycoprotein</keyword>
<evidence type="ECO:0000313" key="21">
    <source>
        <dbReference type="Proteomes" id="UP001161247"/>
    </source>
</evidence>
<dbReference type="PROSITE" id="PS01187">
    <property type="entry name" value="EGF_CA"/>
    <property type="match status" value="1"/>
</dbReference>
<evidence type="ECO:0000259" key="19">
    <source>
        <dbReference type="PROSITE" id="PS50026"/>
    </source>
</evidence>
<dbReference type="InterPro" id="IPR009030">
    <property type="entry name" value="Growth_fac_rcpt_cys_sf"/>
</dbReference>
<dbReference type="EMBL" id="OX459125">
    <property type="protein sequence ID" value="CAI9114845.1"/>
    <property type="molecule type" value="Genomic_DNA"/>
</dbReference>
<evidence type="ECO:0000256" key="8">
    <source>
        <dbReference type="ARBA" id="ARBA00022777"/>
    </source>
</evidence>
<feature type="transmembrane region" description="Helical" evidence="16">
    <location>
        <begin position="342"/>
        <end position="369"/>
    </location>
</feature>
<dbReference type="InterPro" id="IPR017441">
    <property type="entry name" value="Protein_kinase_ATP_BS"/>
</dbReference>
<comment type="subcellular location">
    <subcellularLocation>
        <location evidence="1">Membrane</location>
        <topology evidence="1">Single-pass type I membrane protein</topology>
    </subcellularLocation>
</comment>
<evidence type="ECO:0000256" key="9">
    <source>
        <dbReference type="ARBA" id="ARBA00022840"/>
    </source>
</evidence>
<dbReference type="PROSITE" id="PS50026">
    <property type="entry name" value="EGF_3"/>
    <property type="match status" value="1"/>
</dbReference>
<evidence type="ECO:0000256" key="10">
    <source>
        <dbReference type="ARBA" id="ARBA00023157"/>
    </source>
</evidence>
<dbReference type="PROSITE" id="PS50011">
    <property type="entry name" value="PROTEIN_KINASE_DOM"/>
    <property type="match status" value="1"/>
</dbReference>
<keyword evidence="16" id="KW-0472">Membrane</keyword>
<dbReference type="Gene3D" id="1.10.510.10">
    <property type="entry name" value="Transferase(Phosphotransferase) domain 1"/>
    <property type="match status" value="1"/>
</dbReference>
<keyword evidence="4" id="KW-0808">Transferase</keyword>
<keyword evidence="3 14" id="KW-0245">EGF-like domain</keyword>
<dbReference type="InterPro" id="IPR025287">
    <property type="entry name" value="WAK_GUB"/>
</dbReference>
<evidence type="ECO:0000256" key="14">
    <source>
        <dbReference type="PROSITE-ProRule" id="PRU00076"/>
    </source>
</evidence>
<keyword evidence="9 15" id="KW-0067">ATP-binding</keyword>
<gene>
    <name evidence="20" type="ORF">OLC1_LOCUS21480</name>
</gene>
<dbReference type="InterPro" id="IPR008271">
    <property type="entry name" value="Ser/Thr_kinase_AS"/>
</dbReference>
<dbReference type="InterPro" id="IPR045274">
    <property type="entry name" value="WAK-like"/>
</dbReference>
<evidence type="ECO:0000256" key="15">
    <source>
        <dbReference type="PROSITE-ProRule" id="PRU10141"/>
    </source>
</evidence>
<evidence type="ECO:0000256" key="16">
    <source>
        <dbReference type="SAM" id="Phobius"/>
    </source>
</evidence>
<comment type="caution">
    <text evidence="14">Lacks conserved residue(s) required for the propagation of feature annotation.</text>
</comment>
<dbReference type="GO" id="GO:0005886">
    <property type="term" value="C:plasma membrane"/>
    <property type="evidence" value="ECO:0007669"/>
    <property type="project" value="TreeGrafter"/>
</dbReference>
<evidence type="ECO:0000313" key="20">
    <source>
        <dbReference type="EMBL" id="CAI9114845.1"/>
    </source>
</evidence>
<evidence type="ECO:0000256" key="7">
    <source>
        <dbReference type="ARBA" id="ARBA00022741"/>
    </source>
</evidence>
<keyword evidence="10" id="KW-1015">Disulfide bond</keyword>
<comment type="catalytic activity">
    <reaction evidence="12">
        <text>L-seryl-[protein] + ATP = O-phospho-L-seryl-[protein] + ADP + H(+)</text>
        <dbReference type="Rhea" id="RHEA:17989"/>
        <dbReference type="Rhea" id="RHEA-COMP:9863"/>
        <dbReference type="Rhea" id="RHEA-COMP:11604"/>
        <dbReference type="ChEBI" id="CHEBI:15378"/>
        <dbReference type="ChEBI" id="CHEBI:29999"/>
        <dbReference type="ChEBI" id="CHEBI:30616"/>
        <dbReference type="ChEBI" id="CHEBI:83421"/>
        <dbReference type="ChEBI" id="CHEBI:456216"/>
    </reaction>
</comment>
<feature type="domain" description="EGF-like" evidence="19">
    <location>
        <begin position="293"/>
        <end position="335"/>
    </location>
</feature>
<comment type="catalytic activity">
    <reaction evidence="13">
        <text>L-threonyl-[protein] + ATP = O-phospho-L-threonyl-[protein] + ADP + H(+)</text>
        <dbReference type="Rhea" id="RHEA:46608"/>
        <dbReference type="Rhea" id="RHEA-COMP:11060"/>
        <dbReference type="Rhea" id="RHEA-COMP:11605"/>
        <dbReference type="ChEBI" id="CHEBI:15378"/>
        <dbReference type="ChEBI" id="CHEBI:30013"/>
        <dbReference type="ChEBI" id="CHEBI:30616"/>
        <dbReference type="ChEBI" id="CHEBI:61977"/>
        <dbReference type="ChEBI" id="CHEBI:456216"/>
    </reaction>
</comment>
<dbReference type="FunFam" id="1.10.510.10:FF:000084">
    <property type="entry name" value="Wall-associated receptor kinase 2"/>
    <property type="match status" value="1"/>
</dbReference>
<dbReference type="InterPro" id="IPR000719">
    <property type="entry name" value="Prot_kinase_dom"/>
</dbReference>
<dbReference type="Pfam" id="PF07645">
    <property type="entry name" value="EGF_CA"/>
    <property type="match status" value="1"/>
</dbReference>
<keyword evidence="6" id="KW-0677">Repeat</keyword>
<evidence type="ECO:0000256" key="2">
    <source>
        <dbReference type="ARBA" id="ARBA00022527"/>
    </source>
</evidence>
<evidence type="ECO:0000256" key="11">
    <source>
        <dbReference type="ARBA" id="ARBA00023180"/>
    </source>
</evidence>
<dbReference type="Pfam" id="PF07714">
    <property type="entry name" value="PK_Tyr_Ser-Thr"/>
    <property type="match status" value="1"/>
</dbReference>
<dbReference type="PANTHER" id="PTHR27005:SF468">
    <property type="entry name" value="OS01G0310500 PROTEIN"/>
    <property type="match status" value="1"/>
</dbReference>
<evidence type="ECO:0000256" key="17">
    <source>
        <dbReference type="SAM" id="SignalP"/>
    </source>
</evidence>
<dbReference type="InterPro" id="IPR000742">
    <property type="entry name" value="EGF"/>
</dbReference>
<dbReference type="PROSITE" id="PS00010">
    <property type="entry name" value="ASX_HYDROXYL"/>
    <property type="match status" value="1"/>
</dbReference>
<dbReference type="SMART" id="SM00181">
    <property type="entry name" value="EGF"/>
    <property type="match status" value="2"/>
</dbReference>
<protein>
    <submittedName>
        <fullName evidence="20">OLC1v1015654C1</fullName>
    </submittedName>
</protein>
<evidence type="ECO:0000256" key="13">
    <source>
        <dbReference type="ARBA" id="ARBA00047951"/>
    </source>
</evidence>
<dbReference type="InterPro" id="IPR011009">
    <property type="entry name" value="Kinase-like_dom_sf"/>
</dbReference>
<keyword evidence="16" id="KW-1133">Transmembrane helix</keyword>
<dbReference type="InterPro" id="IPR049883">
    <property type="entry name" value="NOTCH1_EGF-like"/>
</dbReference>
<keyword evidence="8" id="KW-0418">Kinase</keyword>
<dbReference type="GO" id="GO:0005509">
    <property type="term" value="F:calcium ion binding"/>
    <property type="evidence" value="ECO:0007669"/>
    <property type="project" value="InterPro"/>
</dbReference>
<evidence type="ECO:0000256" key="4">
    <source>
        <dbReference type="ARBA" id="ARBA00022679"/>
    </source>
</evidence>
<feature type="binding site" evidence="15">
    <location>
        <position position="446"/>
    </location>
    <ligand>
        <name>ATP</name>
        <dbReference type="ChEBI" id="CHEBI:30616"/>
    </ligand>
</feature>
<dbReference type="SMART" id="SM00179">
    <property type="entry name" value="EGF_CA"/>
    <property type="match status" value="1"/>
</dbReference>
<dbReference type="GO" id="GO:0004674">
    <property type="term" value="F:protein serine/threonine kinase activity"/>
    <property type="evidence" value="ECO:0007669"/>
    <property type="project" value="UniProtKB-KW"/>
</dbReference>
<dbReference type="Proteomes" id="UP001161247">
    <property type="component" value="Chromosome 8"/>
</dbReference>
<dbReference type="Gene3D" id="3.30.200.20">
    <property type="entry name" value="Phosphorylase Kinase, domain 1"/>
    <property type="match status" value="1"/>
</dbReference>
<keyword evidence="21" id="KW-1185">Reference proteome</keyword>
<evidence type="ECO:0000256" key="3">
    <source>
        <dbReference type="ARBA" id="ARBA00022536"/>
    </source>
</evidence>
<accession>A0AAV1E3T6</accession>
<name>A0AAV1E3T6_OLDCO</name>
<dbReference type="InterPro" id="IPR018097">
    <property type="entry name" value="EGF_Ca-bd_CS"/>
</dbReference>
<evidence type="ECO:0000256" key="6">
    <source>
        <dbReference type="ARBA" id="ARBA00022737"/>
    </source>
</evidence>
<sequence length="752" mass="83073">MEFSPMVSLTFLVVWLVQISSSFSSYSAYDFPIAKPGCVDRCGDERIPYPFGMGEGCYYHDQYSNFSVECNSSQLNTLGSGFPITNISLGGQFHTSNYVGYDCYDQHNQSTKSNTPWNILGYPYTFNSTANKFIVIGCDSVAAVQGTTNLGDYATGCFSLCNRKADVTDGLCSGMGCCQTLIPNGAWQINVSLASLYNHSFVSSFNPCSFAFVIAEDAFQFSVDNLTNLVGVETLPVIVDWAIPNNNCDEAKTNKSSYACGMNTKCYVENGTLGYRCGCNQGYEGNPYLGCQDIDECRNPNQCGKYGACTNNVGSYECNCIKGYHKDSDVNGRCVANNKKKIWPIIVGVSLSGGAAFLLVFLFCFYSAWMRRKEMMSRQNFFKKNGGEILQQKLSSTQGGGIRIFTHVELQMATNDFNESQIIGRGGFGTVFKGQLVDKKVVAIKKSKGVDERQVDQFINEVLLLSKINSRYVVKLLGCCLETEVPLLVYEYIDNGTLFEHLHHKANASKLSWSIRLRIASEIAGVLSYLHSIASPPIIHRDIKSSNILLDHNYTAKVSDFGISRLISSDDDEVATMVQGTLGYLDPEYMQTGILTEKSDVYSFGIVLIELITGKKVLESNKSEAEKFLSNGFLASLKENHLVRMLDSSISCTDNIEQLNEVAMIAKRCISVRGEERPCMRDVERELVLLAARAKEISIEVFQIDSSKNKAMLGMQSTDYGICDDSSSTGQYSASYITTQQPLLDTTILSGR</sequence>
<feature type="signal peptide" evidence="17">
    <location>
        <begin position="1"/>
        <end position="22"/>
    </location>
</feature>
<evidence type="ECO:0000256" key="5">
    <source>
        <dbReference type="ARBA" id="ARBA00022729"/>
    </source>
</evidence>
<dbReference type="AlphaFoldDB" id="A0AAV1E3T6"/>
<feature type="domain" description="Protein kinase" evidence="18">
    <location>
        <begin position="417"/>
        <end position="689"/>
    </location>
</feature>
<dbReference type="PROSITE" id="PS00107">
    <property type="entry name" value="PROTEIN_KINASE_ATP"/>
    <property type="match status" value="1"/>
</dbReference>
<dbReference type="InterPro" id="IPR001245">
    <property type="entry name" value="Ser-Thr/Tyr_kinase_cat_dom"/>
</dbReference>
<dbReference type="SUPFAM" id="SSF57184">
    <property type="entry name" value="Growth factor receptor domain"/>
    <property type="match status" value="1"/>
</dbReference>
<dbReference type="InterPro" id="IPR001881">
    <property type="entry name" value="EGF-like_Ca-bd_dom"/>
</dbReference>
<keyword evidence="2" id="KW-0723">Serine/threonine-protein kinase</keyword>
<dbReference type="Gene3D" id="2.10.25.10">
    <property type="entry name" value="Laminin"/>
    <property type="match status" value="1"/>
</dbReference>
<dbReference type="GO" id="GO:0005524">
    <property type="term" value="F:ATP binding"/>
    <property type="evidence" value="ECO:0007669"/>
    <property type="project" value="UniProtKB-UniRule"/>
</dbReference>
<dbReference type="CDD" id="cd14066">
    <property type="entry name" value="STKc_IRAK"/>
    <property type="match status" value="1"/>
</dbReference>
<reference evidence="20" key="1">
    <citation type="submission" date="2023-03" db="EMBL/GenBank/DDBJ databases">
        <authorList>
            <person name="Julca I."/>
        </authorList>
    </citation>
    <scope>NUCLEOTIDE SEQUENCE</scope>
</reference>
<dbReference type="SUPFAM" id="SSF56112">
    <property type="entry name" value="Protein kinase-like (PK-like)"/>
    <property type="match status" value="1"/>
</dbReference>
<dbReference type="GO" id="GO:0030247">
    <property type="term" value="F:polysaccharide binding"/>
    <property type="evidence" value="ECO:0007669"/>
    <property type="project" value="InterPro"/>
</dbReference>
<organism evidence="20 21">
    <name type="scientific">Oldenlandia corymbosa var. corymbosa</name>
    <dbReference type="NCBI Taxonomy" id="529605"/>
    <lineage>
        <taxon>Eukaryota</taxon>
        <taxon>Viridiplantae</taxon>
        <taxon>Streptophyta</taxon>
        <taxon>Embryophyta</taxon>
        <taxon>Tracheophyta</taxon>
        <taxon>Spermatophyta</taxon>
        <taxon>Magnoliopsida</taxon>
        <taxon>eudicotyledons</taxon>
        <taxon>Gunneridae</taxon>
        <taxon>Pentapetalae</taxon>
        <taxon>asterids</taxon>
        <taxon>lamiids</taxon>
        <taxon>Gentianales</taxon>
        <taxon>Rubiaceae</taxon>
        <taxon>Rubioideae</taxon>
        <taxon>Spermacoceae</taxon>
        <taxon>Hedyotis-Oldenlandia complex</taxon>
        <taxon>Oldenlandia</taxon>
    </lineage>
</organism>
<keyword evidence="5 17" id="KW-0732">Signal</keyword>
<proteinExistence type="predicted"/>
<dbReference type="PROSITE" id="PS00108">
    <property type="entry name" value="PROTEIN_KINASE_ST"/>
    <property type="match status" value="1"/>
</dbReference>
<keyword evidence="7 15" id="KW-0547">Nucleotide-binding</keyword>
<dbReference type="PANTHER" id="PTHR27005">
    <property type="entry name" value="WALL-ASSOCIATED RECEPTOR KINASE-LIKE 21"/>
    <property type="match status" value="1"/>
</dbReference>
<dbReference type="Pfam" id="PF13947">
    <property type="entry name" value="GUB_WAK_bind"/>
    <property type="match status" value="1"/>
</dbReference>
<dbReference type="SMART" id="SM00220">
    <property type="entry name" value="S_TKc"/>
    <property type="match status" value="1"/>
</dbReference>